<gene>
    <name evidence="1" type="ORF">HMPREF0973_01017</name>
</gene>
<protein>
    <submittedName>
        <fullName evidence="1">Uncharacterized protein</fullName>
    </submittedName>
</protein>
<dbReference type="Proteomes" id="UP000003327">
    <property type="component" value="Unassembled WGS sequence"/>
</dbReference>
<accession>C9MN33</accession>
<comment type="caution">
    <text evidence="1">The sequence shown here is derived from an EMBL/GenBank/DDBJ whole genome shotgun (WGS) entry which is preliminary data.</text>
</comment>
<dbReference type="STRING" id="649761.HMPREF0973_01017"/>
<name>C9MN33_9BACT</name>
<evidence type="ECO:0000313" key="2">
    <source>
        <dbReference type="Proteomes" id="UP000003327"/>
    </source>
</evidence>
<dbReference type="EMBL" id="ACVA01000021">
    <property type="protein sequence ID" value="EEX19001.1"/>
    <property type="molecule type" value="Genomic_DNA"/>
</dbReference>
<proteinExistence type="predicted"/>
<sequence length="55" mass="6373">MNDHRHGEDRYKSPDVMYIKDGTHKQSTLSVANILKTEQTNKLPVGYLAIIHNYM</sequence>
<reference evidence="1 2" key="1">
    <citation type="submission" date="2009-09" db="EMBL/GenBank/DDBJ databases">
        <authorList>
            <person name="Weinstock G."/>
            <person name="Sodergren E."/>
            <person name="Clifton S."/>
            <person name="Fulton L."/>
            <person name="Fulton B."/>
            <person name="Courtney L."/>
            <person name="Fronick C."/>
            <person name="Harrison M."/>
            <person name="Strong C."/>
            <person name="Farmer C."/>
            <person name="Delahaunty K."/>
            <person name="Markovic C."/>
            <person name="Hall O."/>
            <person name="Minx P."/>
            <person name="Tomlinson C."/>
            <person name="Mitreva M."/>
            <person name="Nelson J."/>
            <person name="Hou S."/>
            <person name="Wollam A."/>
            <person name="Pepin K.H."/>
            <person name="Johnson M."/>
            <person name="Bhonagiri V."/>
            <person name="Nash W.E."/>
            <person name="Warren W."/>
            <person name="Chinwalla A."/>
            <person name="Mardis E.R."/>
            <person name="Wilson R.K."/>
        </authorList>
    </citation>
    <scope>NUCLEOTIDE SEQUENCE [LARGE SCALE GENOMIC DNA]</scope>
    <source>
        <strain evidence="1 2">F0319</strain>
    </source>
</reference>
<dbReference type="HOGENOM" id="CLU_3028616_0_0_10"/>
<evidence type="ECO:0000313" key="1">
    <source>
        <dbReference type="EMBL" id="EEX19001.1"/>
    </source>
</evidence>
<dbReference type="AlphaFoldDB" id="C9MN33"/>
<organism evidence="1 2">
    <name type="scientific">Prevotella veroralis F0319</name>
    <dbReference type="NCBI Taxonomy" id="649761"/>
    <lineage>
        <taxon>Bacteria</taxon>
        <taxon>Pseudomonadati</taxon>
        <taxon>Bacteroidota</taxon>
        <taxon>Bacteroidia</taxon>
        <taxon>Bacteroidales</taxon>
        <taxon>Prevotellaceae</taxon>
        <taxon>Prevotella</taxon>
    </lineage>
</organism>
<keyword evidence="2" id="KW-1185">Reference proteome</keyword>